<dbReference type="SUPFAM" id="SSF81901">
    <property type="entry name" value="HCP-like"/>
    <property type="match status" value="1"/>
</dbReference>
<name>K0SKB0_THAOC</name>
<dbReference type="Gene3D" id="1.25.40.10">
    <property type="entry name" value="Tetratricopeptide repeat domain"/>
    <property type="match status" value="1"/>
</dbReference>
<accession>K0SKB0</accession>
<evidence type="ECO:0000256" key="1">
    <source>
        <dbReference type="SAM" id="MobiDB-lite"/>
    </source>
</evidence>
<sequence>MGDTCAFCRTPTPDGDAAILALVQKRVDAGDPVATQMLGYAYCNGDYDVQQDIPRAIELWTEAARLSDLDAHYYLGHRYYDGDGVEQDVARGVKHWQYAAMQGHPDSRFELGCIEYDSGNHELAVRHWMVSAKMGQQGSLMNQGHENAKGLGEASKPLKSNRRSRKFKISPDVDLSAFKGSSDGPSEASQAFEVGQDARPPALLQYIPGGVGAIAQEDLGRFIRELETEVARMASSAEKEARATPPAELSPSTDVCGIALTLVLIPHMAHSGGGGLNDTISGTQWRPADLSSSVLVLKSSPQPNTDDVDHRESSFPGGPVLASARFPFPGLSATQDLGDLILLGGLIDLPFAWIRRSQESGELAVSFLSLQQRTAIPSQQ</sequence>
<protein>
    <submittedName>
        <fullName evidence="2">Uncharacterized protein</fullName>
    </submittedName>
</protein>
<dbReference type="SMART" id="SM00671">
    <property type="entry name" value="SEL1"/>
    <property type="match status" value="3"/>
</dbReference>
<proteinExistence type="predicted"/>
<dbReference type="InterPro" id="IPR011990">
    <property type="entry name" value="TPR-like_helical_dom_sf"/>
</dbReference>
<evidence type="ECO:0000313" key="2">
    <source>
        <dbReference type="EMBL" id="EJK65424.1"/>
    </source>
</evidence>
<dbReference type="InterPro" id="IPR052945">
    <property type="entry name" value="Mitotic_Regulator"/>
</dbReference>
<dbReference type="Pfam" id="PF08238">
    <property type="entry name" value="Sel1"/>
    <property type="match status" value="2"/>
</dbReference>
<dbReference type="PANTHER" id="PTHR43628:SF1">
    <property type="entry name" value="CHITIN SYNTHASE REGULATORY FACTOR 2-RELATED"/>
    <property type="match status" value="1"/>
</dbReference>
<dbReference type="EMBL" id="AGNL01015847">
    <property type="protein sequence ID" value="EJK65424.1"/>
    <property type="molecule type" value="Genomic_DNA"/>
</dbReference>
<keyword evidence="3" id="KW-1185">Reference proteome</keyword>
<dbReference type="PANTHER" id="PTHR43628">
    <property type="entry name" value="ACTIVATOR OF C KINASE PROTEIN 1-RELATED"/>
    <property type="match status" value="1"/>
</dbReference>
<dbReference type="Proteomes" id="UP000266841">
    <property type="component" value="Unassembled WGS sequence"/>
</dbReference>
<organism evidence="2 3">
    <name type="scientific">Thalassiosira oceanica</name>
    <name type="common">Marine diatom</name>
    <dbReference type="NCBI Taxonomy" id="159749"/>
    <lineage>
        <taxon>Eukaryota</taxon>
        <taxon>Sar</taxon>
        <taxon>Stramenopiles</taxon>
        <taxon>Ochrophyta</taxon>
        <taxon>Bacillariophyta</taxon>
        <taxon>Coscinodiscophyceae</taxon>
        <taxon>Thalassiosirophycidae</taxon>
        <taxon>Thalassiosirales</taxon>
        <taxon>Thalassiosiraceae</taxon>
        <taxon>Thalassiosira</taxon>
    </lineage>
</organism>
<gene>
    <name evidence="2" type="ORF">THAOC_13713</name>
</gene>
<dbReference type="AlphaFoldDB" id="K0SKB0"/>
<dbReference type="InterPro" id="IPR006597">
    <property type="entry name" value="Sel1-like"/>
</dbReference>
<comment type="caution">
    <text evidence="2">The sequence shown here is derived from an EMBL/GenBank/DDBJ whole genome shotgun (WGS) entry which is preliminary data.</text>
</comment>
<reference evidence="2 3" key="1">
    <citation type="journal article" date="2012" name="Genome Biol.">
        <title>Genome and low-iron response of an oceanic diatom adapted to chronic iron limitation.</title>
        <authorList>
            <person name="Lommer M."/>
            <person name="Specht M."/>
            <person name="Roy A.S."/>
            <person name="Kraemer L."/>
            <person name="Andreson R."/>
            <person name="Gutowska M.A."/>
            <person name="Wolf J."/>
            <person name="Bergner S.V."/>
            <person name="Schilhabel M.B."/>
            <person name="Klostermeier U.C."/>
            <person name="Beiko R.G."/>
            <person name="Rosenstiel P."/>
            <person name="Hippler M."/>
            <person name="Laroche J."/>
        </authorList>
    </citation>
    <scope>NUCLEOTIDE SEQUENCE [LARGE SCALE GENOMIC DNA]</scope>
    <source>
        <strain evidence="2 3">CCMP1005</strain>
    </source>
</reference>
<evidence type="ECO:0000313" key="3">
    <source>
        <dbReference type="Proteomes" id="UP000266841"/>
    </source>
</evidence>
<feature type="region of interest" description="Disordered" evidence="1">
    <location>
        <begin position="144"/>
        <end position="165"/>
    </location>
</feature>